<evidence type="ECO:0000313" key="12">
    <source>
        <dbReference type="EMBL" id="GLS04951.1"/>
    </source>
</evidence>
<keyword evidence="8 10" id="KW-0320">Glycogen biosynthesis</keyword>
<comment type="subunit">
    <text evidence="10">Monomer.</text>
</comment>
<dbReference type="HAMAP" id="MF_00685">
    <property type="entry name" value="GlgB"/>
    <property type="match status" value="1"/>
</dbReference>
<protein>
    <recommendedName>
        <fullName evidence="10">1,4-alpha-glucan branching enzyme GlgB</fullName>
        <ecNumber evidence="10">2.4.1.18</ecNumber>
    </recommendedName>
    <alternativeName>
        <fullName evidence="10">1,4-alpha-D-glucan:1,4-alpha-D-glucan 6-glucosyl-transferase</fullName>
    </alternativeName>
    <alternativeName>
        <fullName evidence="10">Alpha-(1-&gt;4)-glucan branching enzyme</fullName>
    </alternativeName>
    <alternativeName>
        <fullName evidence="10">Glycogen branching enzyme</fullName>
        <shortName evidence="10">BE</shortName>
    </alternativeName>
</protein>
<dbReference type="InterPro" id="IPR054169">
    <property type="entry name" value="GlgB_N"/>
</dbReference>
<comment type="function">
    <text evidence="2 10">Catalyzes the formation of the alpha-1,6-glucosidic linkages in glycogen by scission of a 1,4-alpha-linked oligosaccharide from growing alpha-1,4-glucan chains and the subsequent attachment of the oligosaccharide to the alpha-1,6 position.</text>
</comment>
<keyword evidence="7 10" id="KW-0808">Transferase</keyword>
<evidence type="ECO:0000256" key="7">
    <source>
        <dbReference type="ARBA" id="ARBA00022679"/>
    </source>
</evidence>
<dbReference type="InterPro" id="IPR013780">
    <property type="entry name" value="Glyco_hydro_b"/>
</dbReference>
<organism evidence="12 13">
    <name type="scientific">Chitiniphilus shinanonensis</name>
    <dbReference type="NCBI Taxonomy" id="553088"/>
    <lineage>
        <taxon>Bacteria</taxon>
        <taxon>Pseudomonadati</taxon>
        <taxon>Pseudomonadota</taxon>
        <taxon>Betaproteobacteria</taxon>
        <taxon>Neisseriales</taxon>
        <taxon>Chitinibacteraceae</taxon>
        <taxon>Chitiniphilus</taxon>
    </lineage>
</organism>
<evidence type="ECO:0000259" key="11">
    <source>
        <dbReference type="SMART" id="SM00642"/>
    </source>
</evidence>
<proteinExistence type="inferred from homology"/>
<comment type="pathway">
    <text evidence="3 10">Glycan biosynthesis; glycogen biosynthesis.</text>
</comment>
<keyword evidence="13" id="KW-1185">Reference proteome</keyword>
<evidence type="ECO:0000256" key="8">
    <source>
        <dbReference type="ARBA" id="ARBA00023056"/>
    </source>
</evidence>
<dbReference type="CDD" id="cd02855">
    <property type="entry name" value="E_set_GBE_prok_N"/>
    <property type="match status" value="1"/>
</dbReference>
<dbReference type="SUPFAM" id="SSF81296">
    <property type="entry name" value="E set domains"/>
    <property type="match status" value="2"/>
</dbReference>
<evidence type="ECO:0000256" key="6">
    <source>
        <dbReference type="ARBA" id="ARBA00022676"/>
    </source>
</evidence>
<feature type="active site" description="Proton donor" evidence="10">
    <location>
        <position position="459"/>
    </location>
</feature>
<dbReference type="InterPro" id="IPR006048">
    <property type="entry name" value="A-amylase/branching_C"/>
</dbReference>
<dbReference type="Pfam" id="PF02806">
    <property type="entry name" value="Alpha-amylase_C"/>
    <property type="match status" value="1"/>
</dbReference>
<dbReference type="SUPFAM" id="SSF51011">
    <property type="entry name" value="Glycosyl hydrolase domain"/>
    <property type="match status" value="1"/>
</dbReference>
<comment type="catalytic activity">
    <reaction evidence="1 10">
        <text>Transfers a segment of a (1-&gt;4)-alpha-D-glucan chain to a primary hydroxy group in a similar glucan chain.</text>
        <dbReference type="EC" id="2.4.1.18"/>
    </reaction>
</comment>
<dbReference type="PANTHER" id="PTHR43651">
    <property type="entry name" value="1,4-ALPHA-GLUCAN-BRANCHING ENZYME"/>
    <property type="match status" value="1"/>
</dbReference>
<dbReference type="InterPro" id="IPR037439">
    <property type="entry name" value="Branching_enzy"/>
</dbReference>
<dbReference type="CDD" id="cd11322">
    <property type="entry name" value="AmyAc_Glg_BE"/>
    <property type="match status" value="1"/>
</dbReference>
<dbReference type="PIRSF" id="PIRSF000463">
    <property type="entry name" value="GlgB"/>
    <property type="match status" value="1"/>
</dbReference>
<dbReference type="InterPro" id="IPR013783">
    <property type="entry name" value="Ig-like_fold"/>
</dbReference>
<accession>A0ABQ6BUE3</accession>
<evidence type="ECO:0000256" key="1">
    <source>
        <dbReference type="ARBA" id="ARBA00000826"/>
    </source>
</evidence>
<dbReference type="EC" id="2.4.1.18" evidence="10"/>
<dbReference type="InterPro" id="IPR006407">
    <property type="entry name" value="GlgB"/>
</dbReference>
<name>A0ABQ6BUE3_9NEIS</name>
<dbReference type="Pfam" id="PF22019">
    <property type="entry name" value="GlgB_N"/>
    <property type="match status" value="1"/>
</dbReference>
<evidence type="ECO:0000256" key="3">
    <source>
        <dbReference type="ARBA" id="ARBA00004964"/>
    </source>
</evidence>
<evidence type="ECO:0000256" key="2">
    <source>
        <dbReference type="ARBA" id="ARBA00002953"/>
    </source>
</evidence>
<dbReference type="PANTHER" id="PTHR43651:SF3">
    <property type="entry name" value="1,4-ALPHA-GLUCAN-BRANCHING ENZYME"/>
    <property type="match status" value="1"/>
</dbReference>
<reference evidence="13" key="1">
    <citation type="journal article" date="2019" name="Int. J. Syst. Evol. Microbiol.">
        <title>The Global Catalogue of Microorganisms (GCM) 10K type strain sequencing project: providing services to taxonomists for standard genome sequencing and annotation.</title>
        <authorList>
            <consortium name="The Broad Institute Genomics Platform"/>
            <consortium name="The Broad Institute Genome Sequencing Center for Infectious Disease"/>
            <person name="Wu L."/>
            <person name="Ma J."/>
        </authorList>
    </citation>
    <scope>NUCLEOTIDE SEQUENCE [LARGE SCALE GENOMIC DNA]</scope>
    <source>
        <strain evidence="13">NBRC 104970</strain>
    </source>
</reference>
<dbReference type="NCBIfam" id="TIGR01515">
    <property type="entry name" value="branching_enzym"/>
    <property type="match status" value="1"/>
</dbReference>
<evidence type="ECO:0000256" key="10">
    <source>
        <dbReference type="HAMAP-Rule" id="MF_00685"/>
    </source>
</evidence>
<dbReference type="InterPro" id="IPR017853">
    <property type="entry name" value="GH"/>
</dbReference>
<dbReference type="InterPro" id="IPR006047">
    <property type="entry name" value="GH13_cat_dom"/>
</dbReference>
<evidence type="ECO:0000256" key="5">
    <source>
        <dbReference type="ARBA" id="ARBA00022600"/>
    </source>
</evidence>
<keyword evidence="6 10" id="KW-0328">Glycosyltransferase</keyword>
<dbReference type="Gene3D" id="3.20.20.80">
    <property type="entry name" value="Glycosidases"/>
    <property type="match status" value="1"/>
</dbReference>
<feature type="domain" description="Glycosyl hydrolase family 13 catalytic" evidence="11">
    <location>
        <begin position="247"/>
        <end position="599"/>
    </location>
</feature>
<gene>
    <name evidence="10 12" type="primary">glgB</name>
    <name evidence="12" type="ORF">GCM10007860_21000</name>
</gene>
<dbReference type="SMART" id="SM00642">
    <property type="entry name" value="Aamy"/>
    <property type="match status" value="1"/>
</dbReference>
<dbReference type="Pfam" id="PF02922">
    <property type="entry name" value="CBM_48"/>
    <property type="match status" value="1"/>
</dbReference>
<comment type="similarity">
    <text evidence="4 10">Belongs to the glycosyl hydrolase 13 family. GlgB subfamily.</text>
</comment>
<dbReference type="InterPro" id="IPR004193">
    <property type="entry name" value="Glyco_hydro_13_N"/>
</dbReference>
<dbReference type="InterPro" id="IPR044143">
    <property type="entry name" value="GlgB_N_E_set_prok"/>
</dbReference>
<dbReference type="Gene3D" id="2.60.40.1180">
    <property type="entry name" value="Golgi alpha-mannosidase II"/>
    <property type="match status" value="1"/>
</dbReference>
<dbReference type="SUPFAM" id="SSF51445">
    <property type="entry name" value="(Trans)glycosidases"/>
    <property type="match status" value="1"/>
</dbReference>
<dbReference type="NCBIfam" id="NF003811">
    <property type="entry name" value="PRK05402.1"/>
    <property type="match status" value="1"/>
</dbReference>
<dbReference type="NCBIfam" id="NF008967">
    <property type="entry name" value="PRK12313.1"/>
    <property type="match status" value="1"/>
</dbReference>
<evidence type="ECO:0000256" key="4">
    <source>
        <dbReference type="ARBA" id="ARBA00009000"/>
    </source>
</evidence>
<dbReference type="Proteomes" id="UP001156836">
    <property type="component" value="Unassembled WGS sequence"/>
</dbReference>
<sequence>MPYYLPAATVDALMRANHSDPFSVLGMHEVDGKLTVATVQPGASAVAVVDARTGRRVVELDCTDPRGFFEGVVPRRKQRFAYRLAVTWDGNEVELEDPYRFPPVLGDQDVWLLSEGTHLRPFERLGAHWRELEGIGGTAFAVWAPNARRVSVVGDFNQWDGRRNVMRLRRECGVWEIFIPNLPPGLHYKFEIADRHGAIFQKADPYAFAAEMRPGTASRINGLPDWVAPSDERRRANALDAPISIYEVHLGSWRRVPEDGNRWLSYRELADTLVPYAVDLGFTHLELLPVSEHPFDGSWGYQPLGLYAPTSRFGSPEDFRYFIERAHAAGLGVLLDWVPGHFPSDPFGLAYFDGSHLFEHADPREGFHQDWNTLIYNFGRNEVRNFLIGNALYWIERYGIDGLRVDAVASMLYRDYSRQEGEWVPNEFGGRENLEAIDFLRRMNQTVGVERPEATTIAEESTAFPAVSRPPDMGGLGFHFKWNMGWMHDTLNYLAKDPVYRQHHHHQMTFGMMYAFSENFVLPLSHDEVVHGKGSLLSRMPGDAWQQFANLRAYYAFMWAHPGKKLLFMGGEFAQGREWNHDDSLDWHLLGQEGGGPWHVGVQSLVRDLNRVYRGNRALHALDFDARGFQWLIADDAANSVYAFVRYPDDDSEPVVVVCNFTPVPRDGYRVGVPLPGRYLELLNTDSGYYAGSNLGNVAAETEAVPAHQQAQSLVLTLPPLATLYLRRG</sequence>
<keyword evidence="5 10" id="KW-0321">Glycogen metabolism</keyword>
<dbReference type="EMBL" id="BSOZ01000030">
    <property type="protein sequence ID" value="GLS04951.1"/>
    <property type="molecule type" value="Genomic_DNA"/>
</dbReference>
<dbReference type="InterPro" id="IPR014756">
    <property type="entry name" value="Ig_E-set"/>
</dbReference>
<evidence type="ECO:0000256" key="9">
    <source>
        <dbReference type="ARBA" id="ARBA00023277"/>
    </source>
</evidence>
<comment type="caution">
    <text evidence="12">The sequence shown here is derived from an EMBL/GenBank/DDBJ whole genome shotgun (WGS) entry which is preliminary data.</text>
</comment>
<feature type="active site" description="Nucleophile" evidence="10">
    <location>
        <position position="406"/>
    </location>
</feature>
<dbReference type="Gene3D" id="2.60.40.10">
    <property type="entry name" value="Immunoglobulins"/>
    <property type="match status" value="2"/>
</dbReference>
<keyword evidence="9 10" id="KW-0119">Carbohydrate metabolism</keyword>
<evidence type="ECO:0000313" key="13">
    <source>
        <dbReference type="Proteomes" id="UP001156836"/>
    </source>
</evidence>